<dbReference type="Proteomes" id="UP001178507">
    <property type="component" value="Unassembled WGS sequence"/>
</dbReference>
<protein>
    <submittedName>
        <fullName evidence="1">Uncharacterized protein</fullName>
    </submittedName>
</protein>
<name>A0AA36N861_9DINO</name>
<keyword evidence="2" id="KW-1185">Reference proteome</keyword>
<dbReference type="EMBL" id="CAUJNA010002702">
    <property type="protein sequence ID" value="CAJ1393996.1"/>
    <property type="molecule type" value="Genomic_DNA"/>
</dbReference>
<gene>
    <name evidence="1" type="ORF">EVOR1521_LOCUS18741</name>
</gene>
<proteinExistence type="predicted"/>
<sequence length="125" mass="13570">MVSAERRFYKRRRLMSRVENDAGRDLLAGLRLALSGAALRLGLACGGDLAAARAGGGGLRVFRGSACWDRRQLQLEKQRGVWVHARAGFHKGGQEALRQLAMGEASNGWRRALRAAGLPARGSRC</sequence>
<dbReference type="SUPFAM" id="SSF143456">
    <property type="entry name" value="VC0467-like"/>
    <property type="match status" value="1"/>
</dbReference>
<accession>A0AA36N861</accession>
<evidence type="ECO:0000313" key="2">
    <source>
        <dbReference type="Proteomes" id="UP001178507"/>
    </source>
</evidence>
<reference evidence="1" key="1">
    <citation type="submission" date="2023-08" db="EMBL/GenBank/DDBJ databases">
        <authorList>
            <person name="Chen Y."/>
            <person name="Shah S."/>
            <person name="Dougan E. K."/>
            <person name="Thang M."/>
            <person name="Chan C."/>
        </authorList>
    </citation>
    <scope>NUCLEOTIDE SEQUENCE</scope>
</reference>
<dbReference type="AlphaFoldDB" id="A0AA36N861"/>
<evidence type="ECO:0000313" key="1">
    <source>
        <dbReference type="EMBL" id="CAJ1393996.1"/>
    </source>
</evidence>
<organism evidence="1 2">
    <name type="scientific">Effrenium voratum</name>
    <dbReference type="NCBI Taxonomy" id="2562239"/>
    <lineage>
        <taxon>Eukaryota</taxon>
        <taxon>Sar</taxon>
        <taxon>Alveolata</taxon>
        <taxon>Dinophyceae</taxon>
        <taxon>Suessiales</taxon>
        <taxon>Symbiodiniaceae</taxon>
        <taxon>Effrenium</taxon>
    </lineage>
</organism>
<comment type="caution">
    <text evidence="1">The sequence shown here is derived from an EMBL/GenBank/DDBJ whole genome shotgun (WGS) entry which is preliminary data.</text>
</comment>